<name>A0ABV8IHA4_9ACTN</name>
<accession>A0ABV8IHA4</accession>
<reference evidence="2" key="1">
    <citation type="journal article" date="2019" name="Int. J. Syst. Evol. Microbiol.">
        <title>The Global Catalogue of Microorganisms (GCM) 10K type strain sequencing project: providing services to taxonomists for standard genome sequencing and annotation.</title>
        <authorList>
            <consortium name="The Broad Institute Genomics Platform"/>
            <consortium name="The Broad Institute Genome Sequencing Center for Infectious Disease"/>
            <person name="Wu L."/>
            <person name="Ma J."/>
        </authorList>
    </citation>
    <scope>NUCLEOTIDE SEQUENCE [LARGE SCALE GENOMIC DNA]</scope>
    <source>
        <strain evidence="2">TBRC 5832</strain>
    </source>
</reference>
<dbReference type="InterPro" id="IPR019587">
    <property type="entry name" value="Polyketide_cyclase/dehydratase"/>
</dbReference>
<comment type="caution">
    <text evidence="1">The sequence shown here is derived from an EMBL/GenBank/DDBJ whole genome shotgun (WGS) entry which is preliminary data.</text>
</comment>
<organism evidence="1 2">
    <name type="scientific">Actinoplanes subglobosus</name>
    <dbReference type="NCBI Taxonomy" id="1547892"/>
    <lineage>
        <taxon>Bacteria</taxon>
        <taxon>Bacillati</taxon>
        <taxon>Actinomycetota</taxon>
        <taxon>Actinomycetes</taxon>
        <taxon>Micromonosporales</taxon>
        <taxon>Micromonosporaceae</taxon>
        <taxon>Actinoplanes</taxon>
    </lineage>
</organism>
<dbReference type="Pfam" id="PF10604">
    <property type="entry name" value="Polyketide_cyc2"/>
    <property type="match status" value="1"/>
</dbReference>
<keyword evidence="2" id="KW-1185">Reference proteome</keyword>
<evidence type="ECO:0000313" key="1">
    <source>
        <dbReference type="EMBL" id="MFC4063426.1"/>
    </source>
</evidence>
<dbReference type="EMBL" id="JBHSBL010000002">
    <property type="protein sequence ID" value="MFC4063426.1"/>
    <property type="molecule type" value="Genomic_DNA"/>
</dbReference>
<sequence>MPALIEVVTVIDAAPATVFDLELDVDVHAASLAGSRETASSRRRQLTLGDEVTFRARHFGLIWRMTSRISAYERPSRFVDEQTRGPFRAMRHEHLFEARGDGSTRMTDRLTITAPFGPLGAVVTRYVLAPYLERLLRKRGDYVKRAAETGRRVR</sequence>
<dbReference type="Proteomes" id="UP001595867">
    <property type="component" value="Unassembled WGS sequence"/>
</dbReference>
<dbReference type="InterPro" id="IPR023393">
    <property type="entry name" value="START-like_dom_sf"/>
</dbReference>
<evidence type="ECO:0000313" key="2">
    <source>
        <dbReference type="Proteomes" id="UP001595867"/>
    </source>
</evidence>
<dbReference type="SUPFAM" id="SSF55961">
    <property type="entry name" value="Bet v1-like"/>
    <property type="match status" value="1"/>
</dbReference>
<gene>
    <name evidence="1" type="ORF">ACFO0C_00665</name>
</gene>
<proteinExistence type="predicted"/>
<protein>
    <submittedName>
        <fullName evidence="1">SRPBCC family protein</fullName>
    </submittedName>
</protein>
<dbReference type="CDD" id="cd07820">
    <property type="entry name" value="SRPBCC_3"/>
    <property type="match status" value="1"/>
</dbReference>
<dbReference type="Gene3D" id="3.30.530.20">
    <property type="match status" value="1"/>
</dbReference>
<dbReference type="RefSeq" id="WP_378064435.1">
    <property type="nucleotide sequence ID" value="NZ_JBHSBL010000002.1"/>
</dbReference>